<gene>
    <name evidence="2" type="ORF">GCM10007418_13060</name>
</gene>
<dbReference type="Proteomes" id="UP000638188">
    <property type="component" value="Unassembled WGS sequence"/>
</dbReference>
<reference evidence="3" key="1">
    <citation type="journal article" date="2019" name="Int. J. Syst. Evol. Microbiol.">
        <title>The Global Catalogue of Microorganisms (GCM) 10K type strain sequencing project: providing services to taxonomists for standard genome sequencing and annotation.</title>
        <authorList>
            <consortium name="The Broad Institute Genomics Platform"/>
            <consortium name="The Broad Institute Genome Sequencing Center for Infectious Disease"/>
            <person name="Wu L."/>
            <person name="Ma J."/>
        </authorList>
    </citation>
    <scope>NUCLEOTIDE SEQUENCE [LARGE SCALE GENOMIC DNA]</scope>
    <source>
        <strain evidence="3">CGMCC 1.12482</strain>
    </source>
</reference>
<keyword evidence="3" id="KW-1185">Reference proteome</keyword>
<evidence type="ECO:0000313" key="3">
    <source>
        <dbReference type="Proteomes" id="UP000638188"/>
    </source>
</evidence>
<accession>A0ABQ1PD60</accession>
<evidence type="ECO:0008006" key="4">
    <source>
        <dbReference type="Google" id="ProtNLM"/>
    </source>
</evidence>
<evidence type="ECO:0000256" key="1">
    <source>
        <dbReference type="SAM" id="MobiDB-lite"/>
    </source>
</evidence>
<feature type="region of interest" description="Disordered" evidence="1">
    <location>
        <begin position="139"/>
        <end position="159"/>
    </location>
</feature>
<organism evidence="2 3">
    <name type="scientific">Halopseudomonas salina</name>
    <dbReference type="NCBI Taxonomy" id="1323744"/>
    <lineage>
        <taxon>Bacteria</taxon>
        <taxon>Pseudomonadati</taxon>
        <taxon>Pseudomonadota</taxon>
        <taxon>Gammaproteobacteria</taxon>
        <taxon>Pseudomonadales</taxon>
        <taxon>Pseudomonadaceae</taxon>
        <taxon>Halopseudomonas</taxon>
    </lineage>
</organism>
<dbReference type="RefSeq" id="WP_223825357.1">
    <property type="nucleotide sequence ID" value="NZ_BMFF01000002.1"/>
</dbReference>
<dbReference type="EMBL" id="BMFF01000002">
    <property type="protein sequence ID" value="GGC94859.1"/>
    <property type="molecule type" value="Genomic_DNA"/>
</dbReference>
<evidence type="ECO:0000313" key="2">
    <source>
        <dbReference type="EMBL" id="GGC94859.1"/>
    </source>
</evidence>
<name>A0ABQ1PD60_9GAMM</name>
<sequence>MSIGQELLNVPMGDMIRQMAFAIAEAQVKLDEASIDVAEMMGGLRTIYDDEGNITFDDSRIFFGHEYMTENAANSLAAIDTGYAKVVTEAVKHKDADGMVRVPTRLSMLELGFTPVFYNFVDTIIEVKIAIKITRTREFTSTRSNKKTENSKKNKTSGLFGKVFGGKNSGSSTVATSQVDATYSSKYSYSAEGSSLLRTKLAPVPPPPILEERIRAMMEEAAARRQPAEAEEDA</sequence>
<comment type="caution">
    <text evidence="2">The sequence shown here is derived from an EMBL/GenBank/DDBJ whole genome shotgun (WGS) entry which is preliminary data.</text>
</comment>
<feature type="compositionally biased region" description="Basic and acidic residues" evidence="1">
    <location>
        <begin position="139"/>
        <end position="152"/>
    </location>
</feature>
<protein>
    <recommendedName>
        <fullName evidence="4">Ribosomal protein S12 methylthiotransferase rimO</fullName>
    </recommendedName>
</protein>
<proteinExistence type="predicted"/>